<name>A0A2I8F4T5_9BURK</name>
<dbReference type="KEGG" id="pter:C2L65_44995"/>
<evidence type="ECO:0000313" key="2">
    <source>
        <dbReference type="Proteomes" id="UP000243502"/>
    </source>
</evidence>
<organism evidence="1 2">
    <name type="scientific">Paraburkholderia terrae</name>
    <dbReference type="NCBI Taxonomy" id="311230"/>
    <lineage>
        <taxon>Bacteria</taxon>
        <taxon>Pseudomonadati</taxon>
        <taxon>Pseudomonadota</taxon>
        <taxon>Betaproteobacteria</taxon>
        <taxon>Burkholderiales</taxon>
        <taxon>Burkholderiaceae</taxon>
        <taxon>Paraburkholderia</taxon>
    </lineage>
</organism>
<protein>
    <submittedName>
        <fullName evidence="1">Uncharacterized protein</fullName>
    </submittedName>
</protein>
<dbReference type="AlphaFoldDB" id="A0A2I8F4T5"/>
<gene>
    <name evidence="1" type="ORF">C2L65_44995</name>
</gene>
<accession>A0A2I8F4T5</accession>
<sequence length="78" mass="8684">MVGSWHARGDHLLSDSVRFHSCETVIAKIPQHGVALWRITGITAGIEVAVDQVWHKEVLLAQHSRDNEVITTSFKIIA</sequence>
<dbReference type="Proteomes" id="UP000243502">
    <property type="component" value="Chromosome 4"/>
</dbReference>
<reference evidence="1 2" key="1">
    <citation type="submission" date="2018-01" db="EMBL/GenBank/DDBJ databases">
        <title>Species boundaries and ecological features among Paraburkholderia terrae DSMZ17804T, P. hospita DSMZ17164T and P. caribensis DSMZ13236T.</title>
        <authorList>
            <person name="Pratama A.A."/>
        </authorList>
    </citation>
    <scope>NUCLEOTIDE SEQUENCE [LARGE SCALE GENOMIC DNA]</scope>
    <source>
        <strain evidence="1 2">DSM 17804</strain>
    </source>
</reference>
<proteinExistence type="predicted"/>
<dbReference type="EMBL" id="CP026114">
    <property type="protein sequence ID" value="AUT66739.1"/>
    <property type="molecule type" value="Genomic_DNA"/>
</dbReference>
<evidence type="ECO:0000313" key="1">
    <source>
        <dbReference type="EMBL" id="AUT66739.1"/>
    </source>
</evidence>